<sequence>MNQAIYLELPDVEARLMELGLCVDDLHAAIKYSELHRSSCTANDPPCLSGLLTWGKTVRGLRDTLTPKGWGNSDENNLSVTIHPNGTLAIAVATGDNGTGNPRLTPETKYPKGPATAAAIEQNIVQLAQPSFSFIETPRISPPQEHSVYTWLFLVSRRRDEVRSELSLPKLITDSGHVVDWEERILLPSIPLEDGAGLYFYEEDNPGDDIVVEISRR</sequence>
<evidence type="ECO:0000313" key="1">
    <source>
        <dbReference type="EMBL" id="QWV97758.1"/>
    </source>
</evidence>
<keyword evidence="2" id="KW-1185">Reference proteome</keyword>
<accession>A0ABX8JHG2</accession>
<dbReference type="EMBL" id="CP076724">
    <property type="protein sequence ID" value="QWV97758.1"/>
    <property type="molecule type" value="Genomic_DNA"/>
</dbReference>
<organism evidence="1 2">
    <name type="scientific">Geomonas diazotrophica</name>
    <dbReference type="NCBI Taxonomy" id="2843197"/>
    <lineage>
        <taxon>Bacteria</taxon>
        <taxon>Pseudomonadati</taxon>
        <taxon>Thermodesulfobacteriota</taxon>
        <taxon>Desulfuromonadia</taxon>
        <taxon>Geobacterales</taxon>
        <taxon>Geobacteraceae</taxon>
        <taxon>Geomonas</taxon>
    </lineage>
</organism>
<dbReference type="Proteomes" id="UP000683493">
    <property type="component" value="Chromosome"/>
</dbReference>
<evidence type="ECO:0000313" key="2">
    <source>
        <dbReference type="Proteomes" id="UP000683493"/>
    </source>
</evidence>
<name>A0ABX8JHG2_9BACT</name>
<reference evidence="1 2" key="1">
    <citation type="submission" date="2021-06" db="EMBL/GenBank/DDBJ databases">
        <title>Gemonas diversity in paddy soil.</title>
        <authorList>
            <person name="Liu G."/>
        </authorList>
    </citation>
    <scope>NUCLEOTIDE SEQUENCE [LARGE SCALE GENOMIC DNA]</scope>
    <source>
        <strain evidence="1 2">RG29</strain>
    </source>
</reference>
<proteinExistence type="predicted"/>
<protein>
    <submittedName>
        <fullName evidence="1">Uncharacterized protein</fullName>
    </submittedName>
</protein>
<gene>
    <name evidence="1" type="ORF">KP005_00220</name>
</gene>